<evidence type="ECO:0008006" key="4">
    <source>
        <dbReference type="Google" id="ProtNLM"/>
    </source>
</evidence>
<dbReference type="EMBL" id="FCOE02000004">
    <property type="protein sequence ID" value="SAK50362.1"/>
    <property type="molecule type" value="Genomic_DNA"/>
</dbReference>
<reference evidence="2" key="1">
    <citation type="submission" date="2016-01" db="EMBL/GenBank/DDBJ databases">
        <authorList>
            <person name="Peeters C."/>
        </authorList>
    </citation>
    <scope>NUCLEOTIDE SEQUENCE [LARGE SCALE GENOMIC DNA]</scope>
    <source>
        <strain evidence="2">LMG 29323</strain>
    </source>
</reference>
<feature type="signal peptide" evidence="1">
    <location>
        <begin position="1"/>
        <end position="26"/>
    </location>
</feature>
<sequence length="271" mass="30592">MGSNKMKTRGDLVFLLWLCFALPRLGAAANNGCQGGDDGRYAVSYSTSWKSGIDQRIERQASRTDALRVVHVPEFQGSALRGSMRIDDDFTGVANGVPRVELAFVRLTRFAVSGDYEIRWSTMTPPDYEFDRKQPEIITQIHQSFGFGSPPFSLMLAGDHYQVDVRGRPAVKNITFGDTKKDRGRVVCWMLRYRPDDTGAFAVTDLYKDGALVVRGGTSANAYPNDRDAYLKVGIYKWDWKVRPSDVSERTMYYGDVEVRTRVESEKQVNK</sequence>
<keyword evidence="3" id="KW-1185">Reference proteome</keyword>
<name>A0A157ZXT2_9BURK</name>
<evidence type="ECO:0000313" key="3">
    <source>
        <dbReference type="Proteomes" id="UP000054911"/>
    </source>
</evidence>
<dbReference type="InterPro" id="IPR025975">
    <property type="entry name" value="Polysacc_lyase"/>
</dbReference>
<comment type="caution">
    <text evidence="2">The sequence shown here is derived from an EMBL/GenBank/DDBJ whole genome shotgun (WGS) entry which is preliminary data.</text>
</comment>
<dbReference type="STRING" id="1777141.AWB80_01429"/>
<dbReference type="AlphaFoldDB" id="A0A157ZXT2"/>
<organism evidence="2 3">
    <name type="scientific">Caballeronia pedi</name>
    <dbReference type="NCBI Taxonomy" id="1777141"/>
    <lineage>
        <taxon>Bacteria</taxon>
        <taxon>Pseudomonadati</taxon>
        <taxon>Pseudomonadota</taxon>
        <taxon>Betaproteobacteria</taxon>
        <taxon>Burkholderiales</taxon>
        <taxon>Burkholderiaceae</taxon>
        <taxon>Caballeronia</taxon>
    </lineage>
</organism>
<gene>
    <name evidence="2" type="ORF">AWB80_01429</name>
</gene>
<proteinExistence type="predicted"/>
<evidence type="ECO:0000313" key="2">
    <source>
        <dbReference type="EMBL" id="SAK50362.1"/>
    </source>
</evidence>
<evidence type="ECO:0000256" key="1">
    <source>
        <dbReference type="SAM" id="SignalP"/>
    </source>
</evidence>
<feature type="chain" id="PRO_5007620003" description="Polysaccharide lyase-like protein" evidence="1">
    <location>
        <begin position="27"/>
        <end position="271"/>
    </location>
</feature>
<dbReference type="Proteomes" id="UP000054911">
    <property type="component" value="Unassembled WGS sequence"/>
</dbReference>
<dbReference type="Pfam" id="PF14099">
    <property type="entry name" value="Polysacc_lyase"/>
    <property type="match status" value="1"/>
</dbReference>
<protein>
    <recommendedName>
        <fullName evidence="4">Polysaccharide lyase-like protein</fullName>
    </recommendedName>
</protein>
<dbReference type="Gene3D" id="2.60.120.200">
    <property type="match status" value="1"/>
</dbReference>
<keyword evidence="1" id="KW-0732">Signal</keyword>
<accession>A0A157ZXT2</accession>